<dbReference type="Gene3D" id="3.10.105.10">
    <property type="entry name" value="Dipeptide-binding Protein, Domain 3"/>
    <property type="match status" value="1"/>
</dbReference>
<keyword evidence="3" id="KW-0813">Transport</keyword>
<dbReference type="CDD" id="cd08504">
    <property type="entry name" value="PBP2_OppA"/>
    <property type="match status" value="1"/>
</dbReference>
<dbReference type="GO" id="GO:0030288">
    <property type="term" value="C:outer membrane-bounded periplasmic space"/>
    <property type="evidence" value="ECO:0007669"/>
    <property type="project" value="UniProtKB-ARBA"/>
</dbReference>
<name>A0A9X1WM60_9BACL</name>
<comment type="similarity">
    <text evidence="2">Belongs to the bacterial solute-binding protein 5 family.</text>
</comment>
<comment type="subcellular location">
    <subcellularLocation>
        <location evidence="1">Cell envelope</location>
    </subcellularLocation>
</comment>
<dbReference type="Proteomes" id="UP001139347">
    <property type="component" value="Unassembled WGS sequence"/>
</dbReference>
<dbReference type="InterPro" id="IPR030678">
    <property type="entry name" value="Peptide/Ni-bd"/>
</dbReference>
<dbReference type="GO" id="GO:0043190">
    <property type="term" value="C:ATP-binding cassette (ABC) transporter complex"/>
    <property type="evidence" value="ECO:0007669"/>
    <property type="project" value="InterPro"/>
</dbReference>
<keyword evidence="5" id="KW-0571">Peptide transport</keyword>
<comment type="caution">
    <text evidence="9">The sequence shown here is derived from an EMBL/GenBank/DDBJ whole genome shotgun (WGS) entry which is preliminary data.</text>
</comment>
<dbReference type="GO" id="GO:0015833">
    <property type="term" value="P:peptide transport"/>
    <property type="evidence" value="ECO:0007669"/>
    <property type="project" value="UniProtKB-KW"/>
</dbReference>
<proteinExistence type="inferred from homology"/>
<dbReference type="FunFam" id="3.10.105.10:FF:000001">
    <property type="entry name" value="Oligopeptide ABC transporter, oligopeptide-binding protein"/>
    <property type="match status" value="1"/>
</dbReference>
<dbReference type="EMBL" id="JALIRP010000001">
    <property type="protein sequence ID" value="MCJ8010405.1"/>
    <property type="molecule type" value="Genomic_DNA"/>
</dbReference>
<keyword evidence="5" id="KW-0653">Protein transport</keyword>
<accession>A0A9X1WM60</accession>
<feature type="region of interest" description="Disordered" evidence="6">
    <location>
        <begin position="24"/>
        <end position="55"/>
    </location>
</feature>
<evidence type="ECO:0000256" key="7">
    <source>
        <dbReference type="SAM" id="SignalP"/>
    </source>
</evidence>
<dbReference type="PANTHER" id="PTHR30290">
    <property type="entry name" value="PERIPLASMIC BINDING COMPONENT OF ABC TRANSPORTER"/>
    <property type="match status" value="1"/>
</dbReference>
<dbReference type="Gene3D" id="3.40.190.10">
    <property type="entry name" value="Periplasmic binding protein-like II"/>
    <property type="match status" value="1"/>
</dbReference>
<evidence type="ECO:0000256" key="3">
    <source>
        <dbReference type="ARBA" id="ARBA00022448"/>
    </source>
</evidence>
<feature type="compositionally biased region" description="Basic and acidic residues" evidence="6">
    <location>
        <begin position="40"/>
        <end position="55"/>
    </location>
</feature>
<reference evidence="9" key="1">
    <citation type="submission" date="2022-04" db="EMBL/GenBank/DDBJ databases">
        <title>Paenibacillus mangrovi sp. nov., a novel endophytic bacterium isolated from bark of Kandelia candel.</title>
        <authorList>
            <person name="Tuo L."/>
        </authorList>
    </citation>
    <scope>NUCLEOTIDE SEQUENCE</scope>
    <source>
        <strain evidence="9">KQZ6P-2</strain>
    </source>
</reference>
<evidence type="ECO:0000256" key="5">
    <source>
        <dbReference type="ARBA" id="ARBA00022856"/>
    </source>
</evidence>
<dbReference type="Pfam" id="PF00496">
    <property type="entry name" value="SBP_bac_5"/>
    <property type="match status" value="1"/>
</dbReference>
<evidence type="ECO:0000313" key="10">
    <source>
        <dbReference type="Proteomes" id="UP001139347"/>
    </source>
</evidence>
<dbReference type="PROSITE" id="PS51257">
    <property type="entry name" value="PROKAR_LIPOPROTEIN"/>
    <property type="match status" value="1"/>
</dbReference>
<protein>
    <submittedName>
        <fullName evidence="9">Peptide ABC transporter substrate-binding protein</fullName>
    </submittedName>
</protein>
<organism evidence="9 10">
    <name type="scientific">Paenibacillus mangrovi</name>
    <dbReference type="NCBI Taxonomy" id="2931978"/>
    <lineage>
        <taxon>Bacteria</taxon>
        <taxon>Bacillati</taxon>
        <taxon>Bacillota</taxon>
        <taxon>Bacilli</taxon>
        <taxon>Bacillales</taxon>
        <taxon>Paenibacillaceae</taxon>
        <taxon>Paenibacillus</taxon>
    </lineage>
</organism>
<evidence type="ECO:0000313" key="9">
    <source>
        <dbReference type="EMBL" id="MCJ8010405.1"/>
    </source>
</evidence>
<sequence length="568" mass="63807">MKHKSMLAMLTLLLIVSALMSACGSSGGQDTNSSPPPAKNNEKPADPAPEGKTEKPKEQVFRFNLHSNPPSLDPAQVQDNVGFAVLTGLYEGLTRSDENGKAIPGTAEKWEVSPDGLKYTFHLRKDAKWSNGDPVTAADFEFAWKRVLDPKLEPAPPYAYQMYYIKGAEAYNTGKNADPNSVAVKAVDANTLEVELEHSTPYFLGLLSFSTYFPVHSSVKNNPKWASDASTIISNGPFKMSEWKQQSSLEIVKNENYYAKDEIKFTKVQMTMVDDAGSELNMYETDQLDFAGMPTGRIPNEQIPILKQTKPNEMEIKGIASSYYYLFNNKQKPFDNVNIRKALAMAIDRQLIVDKVTLGGQLPAFGVVSPGIAGENGEFRSEHKNDYFKENVEEAKALLQKGLSEEGLSAMPEFTLIYNTDENHKKVAEAIVDMWSKNLGIKVKIENQEFGVFLKNRTSLNYQMSRAGWQADYNDPMTFLDLYMTGSGNNDIGYSNPEYDKLVHEAKQSLDNKQRMELMAKAERILIEQDQAILPLYYYTNVALKKSNLKNVFIDYQGNIIFNRGYFE</sequence>
<evidence type="ECO:0000256" key="6">
    <source>
        <dbReference type="SAM" id="MobiDB-lite"/>
    </source>
</evidence>
<evidence type="ECO:0000259" key="8">
    <source>
        <dbReference type="Pfam" id="PF00496"/>
    </source>
</evidence>
<dbReference type="PANTHER" id="PTHR30290:SF79">
    <property type="entry name" value="DIPEPTIDE-BINDING PROTEIN DPPE"/>
    <property type="match status" value="1"/>
</dbReference>
<dbReference type="PIRSF" id="PIRSF002741">
    <property type="entry name" value="MppA"/>
    <property type="match status" value="1"/>
</dbReference>
<gene>
    <name evidence="9" type="ORF">MUG84_01445</name>
</gene>
<dbReference type="InterPro" id="IPR039424">
    <property type="entry name" value="SBP_5"/>
</dbReference>
<evidence type="ECO:0000256" key="2">
    <source>
        <dbReference type="ARBA" id="ARBA00005695"/>
    </source>
</evidence>
<feature type="signal peptide" evidence="7">
    <location>
        <begin position="1"/>
        <end position="22"/>
    </location>
</feature>
<evidence type="ECO:0000256" key="4">
    <source>
        <dbReference type="ARBA" id="ARBA00022729"/>
    </source>
</evidence>
<feature type="chain" id="PRO_5040796802" evidence="7">
    <location>
        <begin position="23"/>
        <end position="568"/>
    </location>
</feature>
<dbReference type="FunFam" id="3.90.76.10:FF:000001">
    <property type="entry name" value="Oligopeptide ABC transporter substrate-binding protein"/>
    <property type="match status" value="1"/>
</dbReference>
<dbReference type="InterPro" id="IPR000914">
    <property type="entry name" value="SBP_5_dom"/>
</dbReference>
<keyword evidence="10" id="KW-1185">Reference proteome</keyword>
<dbReference type="AlphaFoldDB" id="A0A9X1WM60"/>
<dbReference type="Gene3D" id="3.90.76.10">
    <property type="entry name" value="Dipeptide-binding Protein, Domain 1"/>
    <property type="match status" value="1"/>
</dbReference>
<evidence type="ECO:0000256" key="1">
    <source>
        <dbReference type="ARBA" id="ARBA00004196"/>
    </source>
</evidence>
<dbReference type="SUPFAM" id="SSF53850">
    <property type="entry name" value="Periplasmic binding protein-like II"/>
    <property type="match status" value="1"/>
</dbReference>
<dbReference type="GO" id="GO:1904680">
    <property type="term" value="F:peptide transmembrane transporter activity"/>
    <property type="evidence" value="ECO:0007669"/>
    <property type="project" value="TreeGrafter"/>
</dbReference>
<keyword evidence="4 7" id="KW-0732">Signal</keyword>
<feature type="domain" description="Solute-binding protein family 5" evidence="8">
    <location>
        <begin position="102"/>
        <end position="490"/>
    </location>
</feature>
<dbReference type="RefSeq" id="WP_244718354.1">
    <property type="nucleotide sequence ID" value="NZ_JALIRP010000001.1"/>
</dbReference>